<dbReference type="SUPFAM" id="SSF56349">
    <property type="entry name" value="DNA breaking-rejoining enzymes"/>
    <property type="match status" value="1"/>
</dbReference>
<evidence type="ECO:0000256" key="3">
    <source>
        <dbReference type="ARBA" id="ARBA00012891"/>
    </source>
</evidence>
<dbReference type="InterPro" id="IPR049331">
    <property type="entry name" value="Top1B_N_bact"/>
</dbReference>
<protein>
    <recommendedName>
        <fullName evidence="3">DNA topoisomerase</fullName>
        <ecNumber evidence="3">5.6.2.1</ecNumber>
    </recommendedName>
</protein>
<reference evidence="9 10" key="1">
    <citation type="submission" date="2020-01" db="EMBL/GenBank/DDBJ databases">
        <authorList>
            <person name="Kim M.K."/>
        </authorList>
    </citation>
    <scope>NUCLEOTIDE SEQUENCE [LARGE SCALE GENOMIC DNA]</scope>
    <source>
        <strain evidence="9 10">172606-1</strain>
    </source>
</reference>
<organism evidence="9 10">
    <name type="scientific">Rhodocytophaga rosea</name>
    <dbReference type="NCBI Taxonomy" id="2704465"/>
    <lineage>
        <taxon>Bacteria</taxon>
        <taxon>Pseudomonadati</taxon>
        <taxon>Bacteroidota</taxon>
        <taxon>Cytophagia</taxon>
        <taxon>Cytophagales</taxon>
        <taxon>Rhodocytophagaceae</taxon>
        <taxon>Rhodocytophaga</taxon>
    </lineage>
</organism>
<gene>
    <name evidence="9" type="ORF">GXP67_25200</name>
</gene>
<accession>A0A6C0GP51</accession>
<proteinExistence type="inferred from homology"/>
<keyword evidence="6 9" id="KW-0413">Isomerase</keyword>
<sequence length="350" mass="40362">MESIISETLSPVEFAKEAGLRYITDNISGFTRITRRKKYIYLDTGNKEISDEKIITRIESLKIPHVWEQVWICPSPNGHLQATGIDSKGRKQYRYHTKWQHSRNSNKFSKMRSFGQALSTLREKIDHDIEENAFSRDKMLALVVSLLDNTLIRIGNKYYEKSNKSYGLTTLRNKHVKIDGKEVKISFVGKKNVAQEVVLSDKRLVKLVKKCKELPGHQLFQYYDEEGHKHPISSDDVNDYLRENTGLDLTAKDFRTWGGSTAAVKKLLEQPRPEDEKEIQKKLTEAVKYVASKLGNTVAVCRNYYVHPIVLETYAEGKLTEAIPDAAEKKEQENKWLQPEEIIFLNLLES</sequence>
<dbReference type="PRINTS" id="PR00416">
    <property type="entry name" value="EUTPISMRASEI"/>
</dbReference>
<dbReference type="AlphaFoldDB" id="A0A6C0GP51"/>
<keyword evidence="4" id="KW-0799">Topoisomerase</keyword>
<evidence type="ECO:0000313" key="9">
    <source>
        <dbReference type="EMBL" id="QHT69707.1"/>
    </source>
</evidence>
<evidence type="ECO:0000256" key="4">
    <source>
        <dbReference type="ARBA" id="ARBA00023029"/>
    </source>
</evidence>
<evidence type="ECO:0000313" key="10">
    <source>
        <dbReference type="Proteomes" id="UP000480178"/>
    </source>
</evidence>
<keyword evidence="5" id="KW-0238">DNA-binding</keyword>
<dbReference type="InterPro" id="IPR014711">
    <property type="entry name" value="TopoI_cat_a-hlx-sub_euk"/>
</dbReference>
<comment type="similarity">
    <text evidence="2">Belongs to the type IB topoisomerase family.</text>
</comment>
<comment type="catalytic activity">
    <reaction evidence="1">
        <text>ATP-independent breakage of single-stranded DNA, followed by passage and rejoining.</text>
        <dbReference type="EC" id="5.6.2.1"/>
    </reaction>
</comment>
<dbReference type="Gene3D" id="3.90.15.10">
    <property type="entry name" value="Topoisomerase I, Chain A, domain 3"/>
    <property type="match status" value="1"/>
</dbReference>
<feature type="domain" description="DNA topoisomerase IB N-terminal" evidence="8">
    <location>
        <begin position="39"/>
        <end position="86"/>
    </location>
</feature>
<dbReference type="InterPro" id="IPR035447">
    <property type="entry name" value="DNA_topo_I_N_sf"/>
</dbReference>
<dbReference type="RefSeq" id="WP_162445691.1">
    <property type="nucleotide sequence ID" value="NZ_CP048222.1"/>
</dbReference>
<keyword evidence="10" id="KW-1185">Reference proteome</keyword>
<evidence type="ECO:0000256" key="1">
    <source>
        <dbReference type="ARBA" id="ARBA00000213"/>
    </source>
</evidence>
<dbReference type="InterPro" id="IPR001631">
    <property type="entry name" value="TopoI"/>
</dbReference>
<dbReference type="KEGG" id="rhoz:GXP67_25200"/>
<dbReference type="SUPFAM" id="SSF55869">
    <property type="entry name" value="DNA topoisomerase I domain"/>
    <property type="match status" value="1"/>
</dbReference>
<evidence type="ECO:0000256" key="5">
    <source>
        <dbReference type="ARBA" id="ARBA00023125"/>
    </source>
</evidence>
<evidence type="ECO:0000256" key="6">
    <source>
        <dbReference type="ARBA" id="ARBA00023235"/>
    </source>
</evidence>
<dbReference type="GO" id="GO:0003917">
    <property type="term" value="F:DNA topoisomerase type I (single strand cut, ATP-independent) activity"/>
    <property type="evidence" value="ECO:0007669"/>
    <property type="project" value="UniProtKB-EC"/>
</dbReference>
<dbReference type="Gene3D" id="1.10.132.120">
    <property type="match status" value="1"/>
</dbReference>
<dbReference type="Pfam" id="PF01028">
    <property type="entry name" value="Topoisom_I"/>
    <property type="match status" value="1"/>
</dbReference>
<dbReference type="Proteomes" id="UP000480178">
    <property type="component" value="Chromosome"/>
</dbReference>
<feature type="domain" description="DNA topoisomerase I catalytic core eukaryotic-type" evidence="7">
    <location>
        <begin position="98"/>
        <end position="316"/>
    </location>
</feature>
<dbReference type="GO" id="GO:0003677">
    <property type="term" value="F:DNA binding"/>
    <property type="evidence" value="ECO:0007669"/>
    <property type="project" value="UniProtKB-KW"/>
</dbReference>
<dbReference type="GO" id="GO:0006265">
    <property type="term" value="P:DNA topological change"/>
    <property type="evidence" value="ECO:0007669"/>
    <property type="project" value="InterPro"/>
</dbReference>
<evidence type="ECO:0000259" key="7">
    <source>
        <dbReference type="Pfam" id="PF01028"/>
    </source>
</evidence>
<evidence type="ECO:0000259" key="8">
    <source>
        <dbReference type="Pfam" id="PF21338"/>
    </source>
</evidence>
<dbReference type="Pfam" id="PF21338">
    <property type="entry name" value="Top1B_N_bact"/>
    <property type="match status" value="1"/>
</dbReference>
<dbReference type="EMBL" id="CP048222">
    <property type="protein sequence ID" value="QHT69707.1"/>
    <property type="molecule type" value="Genomic_DNA"/>
</dbReference>
<dbReference type="PROSITE" id="PS52038">
    <property type="entry name" value="TOPO_IB_2"/>
    <property type="match status" value="1"/>
</dbReference>
<name>A0A6C0GP51_9BACT</name>
<dbReference type="InterPro" id="IPR013500">
    <property type="entry name" value="TopoI_cat_euk"/>
</dbReference>
<evidence type="ECO:0000256" key="2">
    <source>
        <dbReference type="ARBA" id="ARBA00006645"/>
    </source>
</evidence>
<dbReference type="InterPro" id="IPR011010">
    <property type="entry name" value="DNA_brk_join_enz"/>
</dbReference>
<dbReference type="EC" id="5.6.2.1" evidence="3"/>
<dbReference type="Gene3D" id="3.30.66.10">
    <property type="entry name" value="DNA topoisomerase I domain"/>
    <property type="match status" value="1"/>
</dbReference>